<accession>F0SP44</accession>
<dbReference type="PANTHER" id="PTHR11952">
    <property type="entry name" value="UDP- GLUCOSE PYROPHOSPHORYLASE"/>
    <property type="match status" value="1"/>
</dbReference>
<evidence type="ECO:0000256" key="2">
    <source>
        <dbReference type="ARBA" id="ARBA00022679"/>
    </source>
</evidence>
<comment type="similarity">
    <text evidence="1">Belongs to the UDPGP type 1 family.</text>
</comment>
<dbReference type="HOGENOM" id="CLU_025603_1_2_0"/>
<dbReference type="EMBL" id="CP002546">
    <property type="protein sequence ID" value="ADY61147.1"/>
    <property type="molecule type" value="Genomic_DNA"/>
</dbReference>
<proteinExistence type="inferred from homology"/>
<evidence type="ECO:0000313" key="5">
    <source>
        <dbReference type="Proteomes" id="UP000006860"/>
    </source>
</evidence>
<dbReference type="InterPro" id="IPR002618">
    <property type="entry name" value="UDPGP_fam"/>
</dbReference>
<dbReference type="SUPFAM" id="SSF53448">
    <property type="entry name" value="Nucleotide-diphospho-sugar transferases"/>
    <property type="match status" value="1"/>
</dbReference>
<name>F0SP44_RUBBR</name>
<dbReference type="AlphaFoldDB" id="F0SP44"/>
<gene>
    <name evidence="4" type="ordered locus">Plabr_3550</name>
</gene>
<dbReference type="CDD" id="cd04193">
    <property type="entry name" value="UDPGlcNAc_PPase"/>
    <property type="match status" value="1"/>
</dbReference>
<keyword evidence="5" id="KW-1185">Reference proteome</keyword>
<dbReference type="STRING" id="756272.Plabr_3550"/>
<dbReference type="Gene3D" id="3.90.550.10">
    <property type="entry name" value="Spore Coat Polysaccharide Biosynthesis Protein SpsA, Chain A"/>
    <property type="match status" value="1"/>
</dbReference>
<dbReference type="OrthoDB" id="9806910at2"/>
<dbReference type="GO" id="GO:0003977">
    <property type="term" value="F:UDP-N-acetylglucosamine diphosphorylase activity"/>
    <property type="evidence" value="ECO:0007669"/>
    <property type="project" value="UniProtKB-EC"/>
</dbReference>
<evidence type="ECO:0000313" key="4">
    <source>
        <dbReference type="EMBL" id="ADY61147.1"/>
    </source>
</evidence>
<sequence length="469" mass="52046">MPIPQDIENLLQEHNQQQLTRFWDKLSEGDQEQLLNQIREIDFPRLDQLISKAMTPADADAQDLDLKPLQNSIRLPESDSDREKWGDATEHGREILQAGKVGCILVAGGQGSRLGFPHPKGMYPVGPVTDRTLFQIFFEQLLALSNRYGVRIPYFIMTSDATHAETEEFLEQHSWFGYPSEDVFLFRQGTMPAVDDATGKVLLADQAQIAMSPDGHGGLLNALKKAGLLEEMGKRGIEYLYYHQVDNPCARLCDPAMLGFHALEQAEVTTKVVAKRDSSEKVGVFGQVNGNQGIIEYSDLPEELAQQTDDQGRLTYWAGNIAIHVFNVALFERLTGQDAGLPVHIAHKKVAHLNEDGEPQKPETPNAYKFERFIFDAIPMAEKALVLETSRQEEFNPVKNAEGSDSPATSRQALNENGRRWLTAAGYEIDSGAAVEISPLIALEADDLKGELQADQLAGQEIVLVPDSK</sequence>
<reference evidence="5" key="1">
    <citation type="submission" date="2011-02" db="EMBL/GenBank/DDBJ databases">
        <title>The complete genome of Planctomyces brasiliensis DSM 5305.</title>
        <authorList>
            <person name="Lucas S."/>
            <person name="Copeland A."/>
            <person name="Lapidus A."/>
            <person name="Bruce D."/>
            <person name="Goodwin L."/>
            <person name="Pitluck S."/>
            <person name="Kyrpides N."/>
            <person name="Mavromatis K."/>
            <person name="Pagani I."/>
            <person name="Ivanova N."/>
            <person name="Ovchinnikova G."/>
            <person name="Lu M."/>
            <person name="Detter J.C."/>
            <person name="Han C."/>
            <person name="Land M."/>
            <person name="Hauser L."/>
            <person name="Markowitz V."/>
            <person name="Cheng J.-F."/>
            <person name="Hugenholtz P."/>
            <person name="Woyke T."/>
            <person name="Wu D."/>
            <person name="Tindall B."/>
            <person name="Pomrenke H.G."/>
            <person name="Brambilla E."/>
            <person name="Klenk H.-P."/>
            <person name="Eisen J.A."/>
        </authorList>
    </citation>
    <scope>NUCLEOTIDE SEQUENCE [LARGE SCALE GENOMIC DNA]</scope>
    <source>
        <strain evidence="5">ATCC 49424 / DSM 5305 / JCM 21570 / IAM 15109 / NBRC 103401 / IFAM 1448</strain>
    </source>
</reference>
<dbReference type="InterPro" id="IPR039741">
    <property type="entry name" value="UDP-sugar_pyrophosphorylase"/>
</dbReference>
<keyword evidence="2 4" id="KW-0808">Transferase</keyword>
<dbReference type="EC" id="2.7.7.23" evidence="4"/>
<dbReference type="RefSeq" id="WP_013629866.1">
    <property type="nucleotide sequence ID" value="NC_015174.1"/>
</dbReference>
<organism evidence="4 5">
    <name type="scientific">Rubinisphaera brasiliensis (strain ATCC 49424 / DSM 5305 / JCM 21570 / IAM 15109 / NBRC 103401 / IFAM 1448)</name>
    <name type="common">Planctomyces brasiliensis</name>
    <dbReference type="NCBI Taxonomy" id="756272"/>
    <lineage>
        <taxon>Bacteria</taxon>
        <taxon>Pseudomonadati</taxon>
        <taxon>Planctomycetota</taxon>
        <taxon>Planctomycetia</taxon>
        <taxon>Planctomycetales</taxon>
        <taxon>Planctomycetaceae</taxon>
        <taxon>Rubinisphaera</taxon>
    </lineage>
</organism>
<dbReference type="PANTHER" id="PTHR11952:SF2">
    <property type="entry name" value="LD24639P"/>
    <property type="match status" value="1"/>
</dbReference>
<dbReference type="KEGG" id="pbs:Plabr_3550"/>
<dbReference type="InterPro" id="IPR029044">
    <property type="entry name" value="Nucleotide-diphossugar_trans"/>
</dbReference>
<dbReference type="Proteomes" id="UP000006860">
    <property type="component" value="Chromosome"/>
</dbReference>
<dbReference type="Pfam" id="PF01704">
    <property type="entry name" value="UDPGP"/>
    <property type="match status" value="1"/>
</dbReference>
<keyword evidence="3 4" id="KW-0548">Nucleotidyltransferase</keyword>
<protein>
    <submittedName>
        <fullName evidence="4">UDP-N-acetylglucosamine diphosphorylase</fullName>
        <ecNumber evidence="4">2.7.7.23</ecNumber>
    </submittedName>
</protein>
<evidence type="ECO:0000256" key="1">
    <source>
        <dbReference type="ARBA" id="ARBA00010401"/>
    </source>
</evidence>
<evidence type="ECO:0000256" key="3">
    <source>
        <dbReference type="ARBA" id="ARBA00022695"/>
    </source>
</evidence>
<dbReference type="eggNOG" id="COG4284">
    <property type="taxonomic scope" value="Bacteria"/>
</dbReference>